<dbReference type="PROSITE" id="PS51257">
    <property type="entry name" value="PROKAR_LIPOPROTEIN"/>
    <property type="match status" value="1"/>
</dbReference>
<reference evidence="2" key="1">
    <citation type="submission" date="2019-03" db="EMBL/GenBank/DDBJ databases">
        <title>WGS assembly of Setaria viridis.</title>
        <authorList>
            <person name="Huang P."/>
            <person name="Jenkins J."/>
            <person name="Grimwood J."/>
            <person name="Barry K."/>
            <person name="Healey A."/>
            <person name="Mamidi S."/>
            <person name="Sreedasyam A."/>
            <person name="Shu S."/>
            <person name="Feldman M."/>
            <person name="Wu J."/>
            <person name="Yu Y."/>
            <person name="Chen C."/>
            <person name="Johnson J."/>
            <person name="Rokhsar D."/>
            <person name="Baxter I."/>
            <person name="Schmutz J."/>
            <person name="Brutnell T."/>
            <person name="Kellogg E."/>
        </authorList>
    </citation>
    <scope>NUCLEOTIDE SEQUENCE [LARGE SCALE GENOMIC DNA]</scope>
</reference>
<evidence type="ECO:0000256" key="1">
    <source>
        <dbReference type="SAM" id="SignalP"/>
    </source>
</evidence>
<dbReference type="EMBL" id="CM016552">
    <property type="protein sequence ID" value="TKW37483.1"/>
    <property type="molecule type" value="Genomic_DNA"/>
</dbReference>
<name>A0A4U6W7N5_SETVI</name>
<keyword evidence="3" id="KW-1185">Reference proteome</keyword>
<evidence type="ECO:0000313" key="2">
    <source>
        <dbReference type="EMBL" id="TKW37483.1"/>
    </source>
</evidence>
<accession>A0A4U6W7N5</accession>
<gene>
    <name evidence="2" type="ORF">SEVIR_1G049850v2</name>
</gene>
<feature type="signal peptide" evidence="1">
    <location>
        <begin position="1"/>
        <end position="21"/>
    </location>
</feature>
<proteinExistence type="predicted"/>
<protein>
    <recommendedName>
        <fullName evidence="4">Secreted protein</fullName>
    </recommendedName>
</protein>
<dbReference type="AlphaFoldDB" id="A0A4U6W7N5"/>
<evidence type="ECO:0008006" key="4">
    <source>
        <dbReference type="Google" id="ProtNLM"/>
    </source>
</evidence>
<feature type="chain" id="PRO_5020741041" description="Secreted protein" evidence="1">
    <location>
        <begin position="22"/>
        <end position="61"/>
    </location>
</feature>
<sequence>MLFVSKLDVALPVCIMASCWACKRWGGHMRCRVRLVHMPPSPMHACLHSWTLSSMRCPSKC</sequence>
<evidence type="ECO:0000313" key="3">
    <source>
        <dbReference type="Proteomes" id="UP000298652"/>
    </source>
</evidence>
<organism evidence="2 3">
    <name type="scientific">Setaria viridis</name>
    <name type="common">Green bristlegrass</name>
    <name type="synonym">Setaria italica subsp. viridis</name>
    <dbReference type="NCBI Taxonomy" id="4556"/>
    <lineage>
        <taxon>Eukaryota</taxon>
        <taxon>Viridiplantae</taxon>
        <taxon>Streptophyta</taxon>
        <taxon>Embryophyta</taxon>
        <taxon>Tracheophyta</taxon>
        <taxon>Spermatophyta</taxon>
        <taxon>Magnoliopsida</taxon>
        <taxon>Liliopsida</taxon>
        <taxon>Poales</taxon>
        <taxon>Poaceae</taxon>
        <taxon>PACMAD clade</taxon>
        <taxon>Panicoideae</taxon>
        <taxon>Panicodae</taxon>
        <taxon>Paniceae</taxon>
        <taxon>Cenchrinae</taxon>
        <taxon>Setaria</taxon>
    </lineage>
</organism>
<keyword evidence="1" id="KW-0732">Signal</keyword>
<dbReference type="Proteomes" id="UP000298652">
    <property type="component" value="Chromosome 1"/>
</dbReference>
<dbReference type="Gramene" id="TKW37483">
    <property type="protein sequence ID" value="TKW37483"/>
    <property type="gene ID" value="SEVIR_1G049850v2"/>
</dbReference>